<feature type="transmembrane region" description="Helical" evidence="9">
    <location>
        <begin position="295"/>
        <end position="315"/>
    </location>
</feature>
<feature type="transmembrane region" description="Helical" evidence="9">
    <location>
        <begin position="254"/>
        <end position="275"/>
    </location>
</feature>
<gene>
    <name evidence="11" type="ORF">MCOR_7411</name>
</gene>
<evidence type="ECO:0000256" key="9">
    <source>
        <dbReference type="SAM" id="Phobius"/>
    </source>
</evidence>
<dbReference type="SUPFAM" id="SSF81321">
    <property type="entry name" value="Family A G protein-coupled receptor-like"/>
    <property type="match status" value="1"/>
</dbReference>
<dbReference type="Gene3D" id="1.20.1070.10">
    <property type="entry name" value="Rhodopsin 7-helix transmembrane proteins"/>
    <property type="match status" value="1"/>
</dbReference>
<evidence type="ECO:0000256" key="3">
    <source>
        <dbReference type="ARBA" id="ARBA00022692"/>
    </source>
</evidence>
<evidence type="ECO:0000256" key="5">
    <source>
        <dbReference type="ARBA" id="ARBA00023040"/>
    </source>
</evidence>
<dbReference type="EMBL" id="CACVKT020001364">
    <property type="protein sequence ID" value="CAC5367556.1"/>
    <property type="molecule type" value="Genomic_DNA"/>
</dbReference>
<dbReference type="GO" id="GO:0004930">
    <property type="term" value="F:G protein-coupled receptor activity"/>
    <property type="evidence" value="ECO:0007669"/>
    <property type="project" value="UniProtKB-KW"/>
</dbReference>
<feature type="transmembrane region" description="Helical" evidence="9">
    <location>
        <begin position="158"/>
        <end position="178"/>
    </location>
</feature>
<dbReference type="InterPro" id="IPR000276">
    <property type="entry name" value="GPCR_Rhodpsn"/>
</dbReference>
<dbReference type="Proteomes" id="UP000507470">
    <property type="component" value="Unassembled WGS sequence"/>
</dbReference>
<keyword evidence="2" id="KW-1003">Cell membrane</keyword>
<evidence type="ECO:0000313" key="12">
    <source>
        <dbReference type="Proteomes" id="UP000507470"/>
    </source>
</evidence>
<evidence type="ECO:0000256" key="2">
    <source>
        <dbReference type="ARBA" id="ARBA00022475"/>
    </source>
</evidence>
<protein>
    <recommendedName>
        <fullName evidence="10">G-protein coupled receptors family 1 profile domain-containing protein</fullName>
    </recommendedName>
</protein>
<proteinExistence type="predicted"/>
<keyword evidence="4 9" id="KW-1133">Transmembrane helix</keyword>
<dbReference type="Pfam" id="PF00001">
    <property type="entry name" value="7tm_1"/>
    <property type="match status" value="1"/>
</dbReference>
<keyword evidence="7" id="KW-0675">Receptor</keyword>
<dbReference type="OrthoDB" id="10037617at2759"/>
<comment type="subcellular location">
    <subcellularLocation>
        <location evidence="1">Cell membrane</location>
        <topology evidence="1">Multi-pass membrane protein</topology>
    </subcellularLocation>
</comment>
<dbReference type="PROSITE" id="PS50262">
    <property type="entry name" value="G_PROTEIN_RECEP_F1_2"/>
    <property type="match status" value="1"/>
</dbReference>
<keyword evidence="12" id="KW-1185">Reference proteome</keyword>
<accession>A0A6J8AH63</accession>
<dbReference type="GO" id="GO:0005886">
    <property type="term" value="C:plasma membrane"/>
    <property type="evidence" value="ECO:0007669"/>
    <property type="project" value="UniProtKB-SubCell"/>
</dbReference>
<feature type="transmembrane region" description="Helical" evidence="9">
    <location>
        <begin position="62"/>
        <end position="87"/>
    </location>
</feature>
<evidence type="ECO:0000313" key="11">
    <source>
        <dbReference type="EMBL" id="CAC5367556.1"/>
    </source>
</evidence>
<evidence type="ECO:0000259" key="10">
    <source>
        <dbReference type="PROSITE" id="PS50262"/>
    </source>
</evidence>
<reference evidence="11 12" key="1">
    <citation type="submission" date="2020-06" db="EMBL/GenBank/DDBJ databases">
        <authorList>
            <person name="Li R."/>
            <person name="Bekaert M."/>
        </authorList>
    </citation>
    <scope>NUCLEOTIDE SEQUENCE [LARGE SCALE GENOMIC DNA]</scope>
    <source>
        <strain evidence="12">wild</strain>
    </source>
</reference>
<keyword evidence="5" id="KW-0297">G-protein coupled receptor</keyword>
<feature type="transmembrane region" description="Helical" evidence="9">
    <location>
        <begin position="212"/>
        <end position="233"/>
    </location>
</feature>
<evidence type="ECO:0000256" key="1">
    <source>
        <dbReference type="ARBA" id="ARBA00004651"/>
    </source>
</evidence>
<evidence type="ECO:0000256" key="6">
    <source>
        <dbReference type="ARBA" id="ARBA00023136"/>
    </source>
</evidence>
<evidence type="ECO:0000256" key="7">
    <source>
        <dbReference type="ARBA" id="ARBA00023170"/>
    </source>
</evidence>
<feature type="domain" description="G-protein coupled receptors family 1 profile" evidence="10">
    <location>
        <begin position="41"/>
        <end position="267"/>
    </location>
</feature>
<feature type="transmembrane region" description="Helical" evidence="9">
    <location>
        <begin position="26"/>
        <end position="50"/>
    </location>
</feature>
<feature type="transmembrane region" description="Helical" evidence="9">
    <location>
        <begin position="107"/>
        <end position="137"/>
    </location>
</feature>
<dbReference type="InterPro" id="IPR050569">
    <property type="entry name" value="TAAR"/>
</dbReference>
<organism evidence="11 12">
    <name type="scientific">Mytilus coruscus</name>
    <name type="common">Sea mussel</name>
    <dbReference type="NCBI Taxonomy" id="42192"/>
    <lineage>
        <taxon>Eukaryota</taxon>
        <taxon>Metazoa</taxon>
        <taxon>Spiralia</taxon>
        <taxon>Lophotrochozoa</taxon>
        <taxon>Mollusca</taxon>
        <taxon>Bivalvia</taxon>
        <taxon>Autobranchia</taxon>
        <taxon>Pteriomorphia</taxon>
        <taxon>Mytilida</taxon>
        <taxon>Mytiloidea</taxon>
        <taxon>Mytilidae</taxon>
        <taxon>Mytilinae</taxon>
        <taxon>Mytilus</taxon>
    </lineage>
</organism>
<keyword evidence="3 9" id="KW-0812">Transmembrane</keyword>
<name>A0A6J8AH63_MYTCO</name>
<dbReference type="PANTHER" id="PTHR24249:SF372">
    <property type="entry name" value="G-PROTEIN COUPLED RECEPTORS FAMILY 1 PROFILE DOMAIN-CONTAINING PROTEIN"/>
    <property type="match status" value="1"/>
</dbReference>
<evidence type="ECO:0000256" key="8">
    <source>
        <dbReference type="ARBA" id="ARBA00023224"/>
    </source>
</evidence>
<keyword evidence="8" id="KW-0807">Transducer</keyword>
<dbReference type="InterPro" id="IPR017452">
    <property type="entry name" value="GPCR_Rhodpsn_7TM"/>
</dbReference>
<sequence>MDEICICNDGNDDECEQSYLFIPAAWIIFTQFLLAAECAIVNIIVIVIFLRPKNRTPSTILLSALAATDCLTAMLASIPYFVTYVFHYDELEVDEDSYFGGWFWPELYSRCIVFTPLSTISFGFHTISVCLTVMLNIQKVVAIHFPLWTMLHVGNKSTVSVIFLIFVVVVSFFAWVTVTDNGTLFKGEGDACCYEDPLNANNIEGFNTVVNIFLIVAVLVVILCTAYICLKLLTVGKNIQRTRNPIAQGKTRRSALIVVILSVVFILSELLSISKTINQSRLVPFVPIIEMINDSFILVSWQIGFSFNFVIYLIMSGNLRNTLKTFFVSLFQCKKETQLQNTTSWASISNNTSTHI</sequence>
<dbReference type="AlphaFoldDB" id="A0A6J8AH63"/>
<evidence type="ECO:0000256" key="4">
    <source>
        <dbReference type="ARBA" id="ARBA00022989"/>
    </source>
</evidence>
<dbReference type="PANTHER" id="PTHR24249">
    <property type="entry name" value="HISTAMINE RECEPTOR-RELATED G-PROTEIN COUPLED RECEPTOR"/>
    <property type="match status" value="1"/>
</dbReference>
<keyword evidence="6 9" id="KW-0472">Membrane</keyword>